<comment type="caution">
    <text evidence="1">The sequence shown here is derived from an EMBL/GenBank/DDBJ whole genome shotgun (WGS) entry which is preliminary data.</text>
</comment>
<sequence length="212" mass="22593">MFAARASSVSVGLGRRAASSIALKYANAAYTAALKKSPQTLTKVQTELAALSKTLKEVPELSALVTNPTLSLQERTKALPPLLAKVQGPKKEPVSDVTKNLLSLLSENGRLAETESIIESFNELVAKYNGELNVIVTSAAPLPKDVLSRLETTLKSSQTAKEAKSVNPSVLGGLVVDFGEKSVDLSVSSRISKLNNLLTRALSRFDCCVRLV</sequence>
<evidence type="ECO:0000313" key="1">
    <source>
        <dbReference type="EMBL" id="KAI0035851.1"/>
    </source>
</evidence>
<gene>
    <name evidence="1" type="ORF">K488DRAFT_76323</name>
</gene>
<proteinExistence type="predicted"/>
<reference evidence="1" key="2">
    <citation type="journal article" date="2022" name="New Phytol.">
        <title>Evolutionary transition to the ectomycorrhizal habit in the genomes of a hyperdiverse lineage of mushroom-forming fungi.</title>
        <authorList>
            <person name="Looney B."/>
            <person name="Miyauchi S."/>
            <person name="Morin E."/>
            <person name="Drula E."/>
            <person name="Courty P.E."/>
            <person name="Kohler A."/>
            <person name="Kuo A."/>
            <person name="LaButti K."/>
            <person name="Pangilinan J."/>
            <person name="Lipzen A."/>
            <person name="Riley R."/>
            <person name="Andreopoulos W."/>
            <person name="He G."/>
            <person name="Johnson J."/>
            <person name="Nolan M."/>
            <person name="Tritt A."/>
            <person name="Barry K.W."/>
            <person name="Grigoriev I.V."/>
            <person name="Nagy L.G."/>
            <person name="Hibbett D."/>
            <person name="Henrissat B."/>
            <person name="Matheny P.B."/>
            <person name="Labbe J."/>
            <person name="Martin F.M."/>
        </authorList>
    </citation>
    <scope>NUCLEOTIDE SEQUENCE</scope>
    <source>
        <strain evidence="1">EC-137</strain>
    </source>
</reference>
<protein>
    <submittedName>
        <fullName evidence="1">OSCP/delta subunit of ATPase</fullName>
    </submittedName>
</protein>
<dbReference type="Proteomes" id="UP000814128">
    <property type="component" value="Unassembled WGS sequence"/>
</dbReference>
<reference evidence="1" key="1">
    <citation type="submission" date="2021-02" db="EMBL/GenBank/DDBJ databases">
        <authorList>
            <consortium name="DOE Joint Genome Institute"/>
            <person name="Ahrendt S."/>
            <person name="Looney B.P."/>
            <person name="Miyauchi S."/>
            <person name="Morin E."/>
            <person name="Drula E."/>
            <person name="Courty P.E."/>
            <person name="Chicoki N."/>
            <person name="Fauchery L."/>
            <person name="Kohler A."/>
            <person name="Kuo A."/>
            <person name="Labutti K."/>
            <person name="Pangilinan J."/>
            <person name="Lipzen A."/>
            <person name="Riley R."/>
            <person name="Andreopoulos W."/>
            <person name="He G."/>
            <person name="Johnson J."/>
            <person name="Barry K.W."/>
            <person name="Grigoriev I.V."/>
            <person name="Nagy L."/>
            <person name="Hibbett D."/>
            <person name="Henrissat B."/>
            <person name="Matheny P.B."/>
            <person name="Labbe J."/>
            <person name="Martin F."/>
        </authorList>
    </citation>
    <scope>NUCLEOTIDE SEQUENCE</scope>
    <source>
        <strain evidence="1">EC-137</strain>
    </source>
</reference>
<accession>A0ACB8QWM1</accession>
<organism evidence="1 2">
    <name type="scientific">Vararia minispora EC-137</name>
    <dbReference type="NCBI Taxonomy" id="1314806"/>
    <lineage>
        <taxon>Eukaryota</taxon>
        <taxon>Fungi</taxon>
        <taxon>Dikarya</taxon>
        <taxon>Basidiomycota</taxon>
        <taxon>Agaricomycotina</taxon>
        <taxon>Agaricomycetes</taxon>
        <taxon>Russulales</taxon>
        <taxon>Lachnocladiaceae</taxon>
        <taxon>Vararia</taxon>
    </lineage>
</organism>
<keyword evidence="2" id="KW-1185">Reference proteome</keyword>
<evidence type="ECO:0000313" key="2">
    <source>
        <dbReference type="Proteomes" id="UP000814128"/>
    </source>
</evidence>
<name>A0ACB8QWM1_9AGAM</name>
<dbReference type="EMBL" id="MU273478">
    <property type="protein sequence ID" value="KAI0035851.1"/>
    <property type="molecule type" value="Genomic_DNA"/>
</dbReference>